<dbReference type="EMBL" id="CP001674">
    <property type="protein sequence ID" value="ACT51287.1"/>
    <property type="molecule type" value="Genomic_DNA"/>
</dbReference>
<reference evidence="2" key="1">
    <citation type="submission" date="2009-07" db="EMBL/GenBank/DDBJ databases">
        <title>Complete sequence of chromosome of Methylovorus sp. SIP3-4.</title>
        <authorList>
            <person name="Lucas S."/>
            <person name="Copeland A."/>
            <person name="Lapidus A."/>
            <person name="Glavina del Rio T."/>
            <person name="Tice H."/>
            <person name="Bruce D."/>
            <person name="Goodwin L."/>
            <person name="Pitluck S."/>
            <person name="Clum A."/>
            <person name="Larimer F."/>
            <person name="Land M."/>
            <person name="Hauser L."/>
            <person name="Kyrpides N."/>
            <person name="Mikhailova N."/>
            <person name="Kayluzhnaya M."/>
            <person name="Chistoserdova L."/>
        </authorList>
    </citation>
    <scope>NUCLEOTIDE SEQUENCE [LARGE SCALE GENOMIC DNA]</scope>
    <source>
        <strain evidence="2">SIP3-4</strain>
    </source>
</reference>
<dbReference type="AlphaFoldDB" id="C6X7W0"/>
<evidence type="ECO:0000313" key="2">
    <source>
        <dbReference type="Proteomes" id="UP000002743"/>
    </source>
</evidence>
<dbReference type="HOGENOM" id="CLU_1823096_0_0_4"/>
<dbReference type="KEGG" id="mei:Msip34_2045"/>
<dbReference type="RefSeq" id="WP_015830634.1">
    <property type="nucleotide sequence ID" value="NC_012969.1"/>
</dbReference>
<protein>
    <submittedName>
        <fullName evidence="1">Uncharacterized protein</fullName>
    </submittedName>
</protein>
<reference evidence="1 2" key="2">
    <citation type="journal article" date="2011" name="J. Bacteriol.">
        <title>Genomes of three methylotrophs from a single niche uncover genetic and metabolic divergence of Methylophilaceae.</title>
        <authorList>
            <person name="Lapidus A."/>
            <person name="Clum A."/>
            <person name="Labutti K."/>
            <person name="Kaluzhnaya M.G."/>
            <person name="Lim S."/>
            <person name="Beck D.A."/>
            <person name="Glavina Del Rio T."/>
            <person name="Nolan M."/>
            <person name="Mavromatis K."/>
            <person name="Huntemann M."/>
            <person name="Lucas S."/>
            <person name="Lidstrom M.E."/>
            <person name="Ivanova N."/>
            <person name="Chistoserdova L."/>
        </authorList>
    </citation>
    <scope>NUCLEOTIDE SEQUENCE [LARGE SCALE GENOMIC DNA]</scope>
    <source>
        <strain evidence="1 2">SIP3-4</strain>
    </source>
</reference>
<proteinExistence type="predicted"/>
<evidence type="ECO:0000313" key="1">
    <source>
        <dbReference type="EMBL" id="ACT51287.1"/>
    </source>
</evidence>
<accession>C6X7W0</accession>
<keyword evidence="2" id="KW-1185">Reference proteome</keyword>
<dbReference type="Proteomes" id="UP000002743">
    <property type="component" value="Chromosome"/>
</dbReference>
<name>C6X7W0_METGS</name>
<organism evidence="1 2">
    <name type="scientific">Methylovorus glucosotrophus (strain SIP3-4)</name>
    <dbReference type="NCBI Taxonomy" id="582744"/>
    <lineage>
        <taxon>Bacteria</taxon>
        <taxon>Pseudomonadati</taxon>
        <taxon>Pseudomonadota</taxon>
        <taxon>Betaproteobacteria</taxon>
        <taxon>Nitrosomonadales</taxon>
        <taxon>Methylophilaceae</taxon>
        <taxon>Methylovorus</taxon>
    </lineage>
</organism>
<gene>
    <name evidence="1" type="ordered locus">Msip34_2045</name>
</gene>
<dbReference type="STRING" id="582744.Msip34_2045"/>
<sequence>MITPYNFNKFNNSNLLFQYLEYLSNYLTKIEMTLQHKRFYLDKKLHVQVDILDNDNLLFQQSIKATDINDYKNFNTNLYYELDYYIISKELTLNHIRNDAIQNFTKLKNKQNFDTNGFHIIRKQAYQKFNLKKNKLEKILD</sequence>